<dbReference type="PROSITE" id="PS00893">
    <property type="entry name" value="NUDIX_BOX"/>
    <property type="match status" value="1"/>
</dbReference>
<dbReference type="PRINTS" id="PR00502">
    <property type="entry name" value="NUDIXFAMILY"/>
</dbReference>
<comment type="similarity">
    <text evidence="4">Belongs to the Nudix hydrolase family.</text>
</comment>
<evidence type="ECO:0000256" key="4">
    <source>
        <dbReference type="RuleBase" id="RU003476"/>
    </source>
</evidence>
<dbReference type="PANTHER" id="PTHR43046:SF12">
    <property type="entry name" value="GDP-MANNOSE MANNOSYL HYDROLASE"/>
    <property type="match status" value="1"/>
</dbReference>
<protein>
    <submittedName>
        <fullName evidence="6">NUDIX hydrolase</fullName>
    </submittedName>
</protein>
<name>A0A0C2EH25_9BACT</name>
<dbReference type="InterPro" id="IPR020476">
    <property type="entry name" value="Nudix_hydrolase"/>
</dbReference>
<dbReference type="GO" id="GO:0016787">
    <property type="term" value="F:hydrolase activity"/>
    <property type="evidence" value="ECO:0007669"/>
    <property type="project" value="UniProtKB-KW"/>
</dbReference>
<evidence type="ECO:0000256" key="2">
    <source>
        <dbReference type="ARBA" id="ARBA00022801"/>
    </source>
</evidence>
<dbReference type="PANTHER" id="PTHR43046">
    <property type="entry name" value="GDP-MANNOSE MANNOSYL HYDROLASE"/>
    <property type="match status" value="1"/>
</dbReference>
<evidence type="ECO:0000313" key="7">
    <source>
        <dbReference type="Proteomes" id="UP000035068"/>
    </source>
</evidence>
<evidence type="ECO:0000256" key="3">
    <source>
        <dbReference type="ARBA" id="ARBA00022842"/>
    </source>
</evidence>
<gene>
    <name evidence="6" type="ORF">GFER_05015</name>
</gene>
<keyword evidence="2 4" id="KW-0378">Hydrolase</keyword>
<evidence type="ECO:0000313" key="6">
    <source>
        <dbReference type="EMBL" id="KIH77968.1"/>
    </source>
</evidence>
<accession>A0A0C2EH25</accession>
<comment type="cofactor">
    <cofactor evidence="1">
        <name>Mg(2+)</name>
        <dbReference type="ChEBI" id="CHEBI:18420"/>
    </cofactor>
</comment>
<dbReference type="EMBL" id="JWJD01000001">
    <property type="protein sequence ID" value="KIH77968.1"/>
    <property type="molecule type" value="Genomic_DNA"/>
</dbReference>
<feature type="domain" description="Nudix hydrolase" evidence="5">
    <location>
        <begin position="4"/>
        <end position="128"/>
    </location>
</feature>
<dbReference type="InterPro" id="IPR000086">
    <property type="entry name" value="NUDIX_hydrolase_dom"/>
</dbReference>
<dbReference type="AlphaFoldDB" id="A0A0C2EH25"/>
<dbReference type="PROSITE" id="PS51462">
    <property type="entry name" value="NUDIX"/>
    <property type="match status" value="1"/>
</dbReference>
<keyword evidence="7" id="KW-1185">Reference proteome</keyword>
<dbReference type="Pfam" id="PF00293">
    <property type="entry name" value="NUDIX"/>
    <property type="match status" value="1"/>
</dbReference>
<dbReference type="CDD" id="cd02883">
    <property type="entry name" value="NUDIX_Hydrolase"/>
    <property type="match status" value="1"/>
</dbReference>
<organism evidence="6 7">
    <name type="scientific">Geoalkalibacter ferrihydriticus DSM 17813</name>
    <dbReference type="NCBI Taxonomy" id="1121915"/>
    <lineage>
        <taxon>Bacteria</taxon>
        <taxon>Pseudomonadati</taxon>
        <taxon>Thermodesulfobacteriota</taxon>
        <taxon>Desulfuromonadia</taxon>
        <taxon>Desulfuromonadales</taxon>
        <taxon>Geoalkalibacteraceae</taxon>
        <taxon>Geoalkalibacter</taxon>
    </lineage>
</organism>
<dbReference type="RefSeq" id="WP_040096605.1">
    <property type="nucleotide sequence ID" value="NZ_JWJD01000001.1"/>
</dbReference>
<dbReference type="InterPro" id="IPR020084">
    <property type="entry name" value="NUDIX_hydrolase_CS"/>
</dbReference>
<dbReference type="SUPFAM" id="SSF55811">
    <property type="entry name" value="Nudix"/>
    <property type="match status" value="1"/>
</dbReference>
<keyword evidence="3" id="KW-0460">Magnesium</keyword>
<evidence type="ECO:0000259" key="5">
    <source>
        <dbReference type="PROSITE" id="PS51462"/>
    </source>
</evidence>
<dbReference type="Proteomes" id="UP000035068">
    <property type="component" value="Unassembled WGS sequence"/>
</dbReference>
<evidence type="ECO:0000256" key="1">
    <source>
        <dbReference type="ARBA" id="ARBA00001946"/>
    </source>
</evidence>
<proteinExistence type="inferred from homology"/>
<reference evidence="6 7" key="1">
    <citation type="submission" date="2014-12" db="EMBL/GenBank/DDBJ databases">
        <title>Genomes of Geoalkalibacter ferrihydriticus and Geoalkalibacter subterraneus, two haloalkaliphilic metal-reducing members of the Geobacteraceae.</title>
        <authorList>
            <person name="Badalamenti J.P."/>
            <person name="Torres C.I."/>
            <person name="Krajmalnik-Brown R."/>
            <person name="Bond D.R."/>
        </authorList>
    </citation>
    <scope>NUCLEOTIDE SEQUENCE [LARGE SCALE GENOMIC DNA]</scope>
    <source>
        <strain evidence="6 7">DSM 17813</strain>
    </source>
</reference>
<sequence length="149" mass="16395">MIQPKHVVVVGALVRNADSRILLIRHHRRGWEIPQGRVEEGEGLLEALHREVREESGVEITPGPLAAVFSKTSPPAAVIFSFIADYRSGTLRPSEETPELAWFSPQAALAQVSHPVNHHRLATLLTFDGHTLFSAYSTNPFTVQGETGL</sequence>
<comment type="caution">
    <text evidence="6">The sequence shown here is derived from an EMBL/GenBank/DDBJ whole genome shotgun (WGS) entry which is preliminary data.</text>
</comment>
<dbReference type="InterPro" id="IPR015797">
    <property type="entry name" value="NUDIX_hydrolase-like_dom_sf"/>
</dbReference>
<dbReference type="Gene3D" id="3.90.79.10">
    <property type="entry name" value="Nucleoside Triphosphate Pyrophosphohydrolase"/>
    <property type="match status" value="1"/>
</dbReference>